<dbReference type="AlphaFoldDB" id="A0AAJ0FYJ0"/>
<comment type="caution">
    <text evidence="2">The sequence shown here is derived from an EMBL/GenBank/DDBJ whole genome shotgun (WGS) entry which is preliminary data.</text>
</comment>
<feature type="coiled-coil region" evidence="1">
    <location>
        <begin position="71"/>
        <end position="98"/>
    </location>
</feature>
<evidence type="ECO:0000313" key="2">
    <source>
        <dbReference type="EMBL" id="KAK2593670.1"/>
    </source>
</evidence>
<keyword evidence="3" id="KW-1185">Reference proteome</keyword>
<dbReference type="EMBL" id="JASWJB010000200">
    <property type="protein sequence ID" value="KAK2593670.1"/>
    <property type="molecule type" value="Genomic_DNA"/>
</dbReference>
<accession>A0AAJ0FYJ0</accession>
<protein>
    <submittedName>
        <fullName evidence="2">Uncharacterized protein</fullName>
    </submittedName>
</protein>
<proteinExistence type="predicted"/>
<name>A0AAJ0FYJ0_9HYPO</name>
<gene>
    <name evidence="2" type="ORF">QQS21_008613</name>
</gene>
<evidence type="ECO:0000313" key="3">
    <source>
        <dbReference type="Proteomes" id="UP001251528"/>
    </source>
</evidence>
<reference evidence="2" key="1">
    <citation type="submission" date="2023-06" db="EMBL/GenBank/DDBJ databases">
        <title>Conoideocrella luteorostrata (Hypocreales: Clavicipitaceae), a potential biocontrol fungus for elongate hemlock scale in United States Christmas tree production areas.</title>
        <authorList>
            <person name="Barrett H."/>
            <person name="Lovett B."/>
            <person name="Macias A.M."/>
            <person name="Stajich J.E."/>
            <person name="Kasson M.T."/>
        </authorList>
    </citation>
    <scope>NUCLEOTIDE SEQUENCE</scope>
    <source>
        <strain evidence="2">ARSEF 14590</strain>
    </source>
</reference>
<evidence type="ECO:0000256" key="1">
    <source>
        <dbReference type="SAM" id="Coils"/>
    </source>
</evidence>
<organism evidence="2 3">
    <name type="scientific">Conoideocrella luteorostrata</name>
    <dbReference type="NCBI Taxonomy" id="1105319"/>
    <lineage>
        <taxon>Eukaryota</taxon>
        <taxon>Fungi</taxon>
        <taxon>Dikarya</taxon>
        <taxon>Ascomycota</taxon>
        <taxon>Pezizomycotina</taxon>
        <taxon>Sordariomycetes</taxon>
        <taxon>Hypocreomycetidae</taxon>
        <taxon>Hypocreales</taxon>
        <taxon>Clavicipitaceae</taxon>
        <taxon>Conoideocrella</taxon>
    </lineage>
</organism>
<keyword evidence="1" id="KW-0175">Coiled coil</keyword>
<sequence length="160" mass="18057">MRDLDVSITSMLTRMASVKGVFAAMTKLKAYIQDFTEKIVARVLALPLEANLRNNAAYPMAPRPLAVPRQRIKHEDMIKGLQRQVAQLKDQNIALCQSIHEADNKNKALRKQISAYKHYIKKQDSGLARVIKTICLTFEEYQETVVEATQQASAAEVITE</sequence>
<dbReference type="Proteomes" id="UP001251528">
    <property type="component" value="Unassembled WGS sequence"/>
</dbReference>